<dbReference type="AlphaFoldDB" id="A0AAQ4D143"/>
<sequence>MPANAEYRSNHVFGPHVSPRQEPEDFCRCRRKRDHEPCQPAPRIRFCVNEKKRRRSQRHDAPVSQGGFSKWKTEISVSWPQHLTVDALSSLKKESVADARARMCDVLRDLGVFNIAGSAQQPQKRPGVVAPDIKGSTQQLKQNQERRDAGDFTQQLMSDQAIDMMARASEMELQKSPAEASKAAGTMVKSGAVVPSPVLHQIPDTNGKPLSARAK</sequence>
<name>A0AAQ4D143_AMBAM</name>
<evidence type="ECO:0000313" key="2">
    <source>
        <dbReference type="EMBL" id="KAK8756183.1"/>
    </source>
</evidence>
<gene>
    <name evidence="2" type="ORF">V5799_001111</name>
</gene>
<feature type="region of interest" description="Disordered" evidence="1">
    <location>
        <begin position="1"/>
        <end position="24"/>
    </location>
</feature>
<keyword evidence="3" id="KW-1185">Reference proteome</keyword>
<evidence type="ECO:0000313" key="3">
    <source>
        <dbReference type="Proteomes" id="UP001321473"/>
    </source>
</evidence>
<accession>A0AAQ4D143</accession>
<dbReference type="Proteomes" id="UP001321473">
    <property type="component" value="Unassembled WGS sequence"/>
</dbReference>
<dbReference type="Gene3D" id="3.30.160.20">
    <property type="match status" value="1"/>
</dbReference>
<comment type="caution">
    <text evidence="2">The sequence shown here is derived from an EMBL/GenBank/DDBJ whole genome shotgun (WGS) entry which is preliminary data.</text>
</comment>
<evidence type="ECO:0000256" key="1">
    <source>
        <dbReference type="SAM" id="MobiDB-lite"/>
    </source>
</evidence>
<feature type="region of interest" description="Disordered" evidence="1">
    <location>
        <begin position="194"/>
        <end position="215"/>
    </location>
</feature>
<reference evidence="2 3" key="1">
    <citation type="journal article" date="2023" name="Arcadia Sci">
        <title>De novo assembly of a long-read Amblyomma americanum tick genome.</title>
        <authorList>
            <person name="Chou S."/>
            <person name="Poskanzer K.E."/>
            <person name="Rollins M."/>
            <person name="Thuy-Boun P.S."/>
        </authorList>
    </citation>
    <scope>NUCLEOTIDE SEQUENCE [LARGE SCALE GENOMIC DNA]</scope>
    <source>
        <strain evidence="2">F_SG_1</strain>
        <tissue evidence="2">Salivary glands</tissue>
    </source>
</reference>
<proteinExistence type="predicted"/>
<protein>
    <submittedName>
        <fullName evidence="2">Uncharacterized protein</fullName>
    </submittedName>
</protein>
<dbReference type="EMBL" id="JARKHS020036428">
    <property type="protein sequence ID" value="KAK8756183.1"/>
    <property type="molecule type" value="Genomic_DNA"/>
</dbReference>
<organism evidence="2 3">
    <name type="scientific">Amblyomma americanum</name>
    <name type="common">Lone star tick</name>
    <dbReference type="NCBI Taxonomy" id="6943"/>
    <lineage>
        <taxon>Eukaryota</taxon>
        <taxon>Metazoa</taxon>
        <taxon>Ecdysozoa</taxon>
        <taxon>Arthropoda</taxon>
        <taxon>Chelicerata</taxon>
        <taxon>Arachnida</taxon>
        <taxon>Acari</taxon>
        <taxon>Parasitiformes</taxon>
        <taxon>Ixodida</taxon>
        <taxon>Ixodoidea</taxon>
        <taxon>Ixodidae</taxon>
        <taxon>Amblyomminae</taxon>
        <taxon>Amblyomma</taxon>
    </lineage>
</organism>